<reference evidence="5" key="2">
    <citation type="submission" date="2020-01" db="EMBL/GenBank/DDBJ databases">
        <authorList>
            <person name="Algora L."/>
            <person name="Schniete J.K."/>
            <person name="MacFadyen A."/>
            <person name="Hoskisson P.A."/>
            <person name="Hunter I.S."/>
            <person name="Herron P.R."/>
        </authorList>
    </citation>
    <scope>NUCLEOTIDE SEQUENCE</scope>
    <source>
        <strain evidence="5">ATCC 10970</strain>
    </source>
</reference>
<evidence type="ECO:0000313" key="5">
    <source>
        <dbReference type="EMBL" id="QST85024.1"/>
    </source>
</evidence>
<protein>
    <submittedName>
        <fullName evidence="5">Replicative DNA helicase</fullName>
    </submittedName>
</protein>
<dbReference type="GO" id="GO:0006260">
    <property type="term" value="P:DNA replication"/>
    <property type="evidence" value="ECO:0007669"/>
    <property type="project" value="UniProtKB-KW"/>
</dbReference>
<dbReference type="InterPro" id="IPR036185">
    <property type="entry name" value="DNA_heli_DnaB-like_N_sf"/>
</dbReference>
<reference evidence="5" key="1">
    <citation type="submission" date="2012-12" db="EMBL/GenBank/DDBJ databases">
        <authorList>
            <person name="Pethick F.E."/>
            <person name="MacFadyen A.C."/>
            <person name="Tang Z."/>
            <person name="Sangal V."/>
            <person name="Tze-Tze L."/>
            <person name="Chu J."/>
            <person name="Guo M."/>
            <person name="Kirby R."/>
            <person name="Hoskisson P.A."/>
            <person name="Herron P.R."/>
            <person name="Hunter I.S."/>
        </authorList>
    </citation>
    <scope>NUCLEOTIDE SEQUENCE</scope>
    <source>
        <strain evidence="5">ATCC 10970</strain>
    </source>
</reference>
<feature type="domain" description="DNA helicase DnaB-like N-terminal" evidence="4">
    <location>
        <begin position="27"/>
        <end position="124"/>
    </location>
</feature>
<dbReference type="GO" id="GO:0005829">
    <property type="term" value="C:cytosol"/>
    <property type="evidence" value="ECO:0007669"/>
    <property type="project" value="TreeGrafter"/>
</dbReference>
<dbReference type="Pfam" id="PF00772">
    <property type="entry name" value="DnaB"/>
    <property type="match status" value="2"/>
</dbReference>
<feature type="domain" description="DNA helicase DnaB-like N-terminal" evidence="4">
    <location>
        <begin position="197"/>
        <end position="277"/>
    </location>
</feature>
<evidence type="ECO:0000256" key="3">
    <source>
        <dbReference type="SAM" id="MobiDB-lite"/>
    </source>
</evidence>
<dbReference type="InterPro" id="IPR007693">
    <property type="entry name" value="DNA_helicase_DnaB-like_N"/>
</dbReference>
<dbReference type="RefSeq" id="WP_030185293.1">
    <property type="nucleotide sequence ID" value="NZ_CP048261.1"/>
</dbReference>
<dbReference type="PANTHER" id="PTHR30153:SF2">
    <property type="entry name" value="REPLICATIVE DNA HELICASE"/>
    <property type="match status" value="1"/>
</dbReference>
<dbReference type="GO" id="GO:0003677">
    <property type="term" value="F:DNA binding"/>
    <property type="evidence" value="ECO:0007669"/>
    <property type="project" value="UniProtKB-KW"/>
</dbReference>
<evidence type="ECO:0000313" key="6">
    <source>
        <dbReference type="Proteomes" id="UP000011074"/>
    </source>
</evidence>
<dbReference type="GO" id="GO:0003678">
    <property type="term" value="F:DNA helicase activity"/>
    <property type="evidence" value="ECO:0007669"/>
    <property type="project" value="InterPro"/>
</dbReference>
<organism evidence="5 6">
    <name type="scientific">Streptomyces rimosus subsp. rimosus (strain ATCC 10970 / DSM 40260 / JCM 4667 / NRRL 2234)</name>
    <dbReference type="NCBI Taxonomy" id="1265868"/>
    <lineage>
        <taxon>Bacteria</taxon>
        <taxon>Bacillati</taxon>
        <taxon>Actinomycetota</taxon>
        <taxon>Actinomycetes</taxon>
        <taxon>Kitasatosporales</taxon>
        <taxon>Streptomycetaceae</taxon>
        <taxon>Streptomyces</taxon>
    </lineage>
</organism>
<dbReference type="Proteomes" id="UP000011074">
    <property type="component" value="Chromosome"/>
</dbReference>
<accession>A0A8A1V2V6</accession>
<feature type="region of interest" description="Disordered" evidence="3">
    <location>
        <begin position="338"/>
        <end position="373"/>
    </location>
</feature>
<keyword evidence="5" id="KW-0378">Hydrolase</keyword>
<dbReference type="Gene3D" id="1.10.860.10">
    <property type="entry name" value="DNAb Helicase, Chain A"/>
    <property type="match status" value="2"/>
</dbReference>
<reference evidence="5" key="3">
    <citation type="journal article" date="2021" name="bioRxiv">
        <title>Bilateral symmetry of linear streptomycete chromosomes.</title>
        <authorList>
            <person name="Algora-Gallardo L."/>
            <person name="Schniete J.K."/>
            <person name="Mark D.R."/>
            <person name="Hunter I.S."/>
            <person name="Herron P.R."/>
        </authorList>
    </citation>
    <scope>NUCLEOTIDE SEQUENCE</scope>
    <source>
        <strain evidence="5">ATCC 10970</strain>
    </source>
</reference>
<dbReference type="InterPro" id="IPR016136">
    <property type="entry name" value="DNA_helicase_N/primase_C"/>
</dbReference>
<evidence type="ECO:0000259" key="4">
    <source>
        <dbReference type="Pfam" id="PF00772"/>
    </source>
</evidence>
<dbReference type="PANTHER" id="PTHR30153">
    <property type="entry name" value="REPLICATIVE DNA HELICASE DNAB"/>
    <property type="match status" value="1"/>
</dbReference>
<dbReference type="EMBL" id="CP048261">
    <property type="protein sequence ID" value="QST85024.1"/>
    <property type="molecule type" value="Genomic_DNA"/>
</dbReference>
<feature type="compositionally biased region" description="Low complexity" evidence="3">
    <location>
        <begin position="352"/>
        <end position="373"/>
    </location>
</feature>
<dbReference type="AlphaFoldDB" id="A0A8A1V2V6"/>
<dbReference type="GO" id="GO:0005524">
    <property type="term" value="F:ATP binding"/>
    <property type="evidence" value="ECO:0007669"/>
    <property type="project" value="InterPro"/>
</dbReference>
<proteinExistence type="predicted"/>
<name>A0A8A1V2V6_STRR1</name>
<evidence type="ECO:0000256" key="1">
    <source>
        <dbReference type="ARBA" id="ARBA00022705"/>
    </source>
</evidence>
<keyword evidence="2" id="KW-0238">DNA-binding</keyword>
<sequence length="373" mass="40605">MHPRPSAPRPDEDAELADAHPPAPVHYAEQALLGALLLEPARLDGLGPLAPEHFDAPAHSALYTAMHTAPVPDAEQHRRAPVWLDRVLQAARPQAPGLTASYLHTLVHRCPWPGHAAAYAHMIQADHTRRTVREHADRLAQAATEASLPDPTATVLAQCDTLSSFLNTLSSRFAPHPGSLPRTPHPAPARRTAGEEALEEERALLACATAQPSRLREMRWLQPDDFVLPLHGQLFTCLTALVHRREPIDPVTVLWEAQHQHLLHANFTPADLIGLLATPVGTPEHWGEKILRRALLAQAHTTAVQIRAFTDDAANTPHQLATGSRRALANLTALGTRWQRASHAPATPRSPAVPRAGPRLRAAPAPPTTRVSR</sequence>
<gene>
    <name evidence="5" type="ORF">SRIM_037150</name>
</gene>
<dbReference type="SUPFAM" id="SSF48024">
    <property type="entry name" value="N-terminal domain of DnaB helicase"/>
    <property type="match status" value="2"/>
</dbReference>
<dbReference type="GeneID" id="66859734"/>
<keyword evidence="1" id="KW-0235">DNA replication</keyword>
<keyword evidence="5" id="KW-0347">Helicase</keyword>
<keyword evidence="5" id="KW-0547">Nucleotide-binding</keyword>
<keyword evidence="5" id="KW-0067">ATP-binding</keyword>
<evidence type="ECO:0000256" key="2">
    <source>
        <dbReference type="ARBA" id="ARBA00023125"/>
    </source>
</evidence>